<gene>
    <name evidence="1" type="ordered locus">mru_1867</name>
</gene>
<evidence type="ECO:0000313" key="2">
    <source>
        <dbReference type="Proteomes" id="UP000008680"/>
    </source>
</evidence>
<keyword evidence="2" id="KW-1185">Reference proteome</keyword>
<dbReference type="Proteomes" id="UP000008680">
    <property type="component" value="Chromosome"/>
</dbReference>
<dbReference type="eggNOG" id="ENOG502N5BJ">
    <property type="taxonomic scope" value="Archaea"/>
</dbReference>
<dbReference type="EMBL" id="CP001719">
    <property type="protein sequence ID" value="ADC47717.1"/>
    <property type="molecule type" value="Genomic_DNA"/>
</dbReference>
<dbReference type="OrthoDB" id="76467at2157"/>
<protein>
    <recommendedName>
        <fullName evidence="3">DUF3781 domain-containing protein</fullName>
    </recommendedName>
</protein>
<name>D3DZN9_METRM</name>
<dbReference type="Pfam" id="PF12636">
    <property type="entry name" value="DUF3781"/>
    <property type="match status" value="1"/>
</dbReference>
<dbReference type="KEGG" id="mru:mru_1867"/>
<dbReference type="PATRIC" id="fig|634498.28.peg.1867"/>
<dbReference type="InterPro" id="IPR024229">
    <property type="entry name" value="DUF3781"/>
</dbReference>
<dbReference type="GeneID" id="8771537"/>
<accession>D3DZN9</accession>
<sequence>MSLLDNIDKIHTTEMGVGRIQRNLGIDVDPVEYCILKIKDKDAVIEEKGKNYYVTVDDCIITVNKHSFTIITAHKKK</sequence>
<evidence type="ECO:0008006" key="3">
    <source>
        <dbReference type="Google" id="ProtNLM"/>
    </source>
</evidence>
<reference evidence="1 2" key="1">
    <citation type="journal article" date="2010" name="PLoS ONE">
        <title>The genome sequence of the rumen methanogen Methanobrevibacter ruminantium reveals new possibilities for controlling ruminant methane emissions.</title>
        <authorList>
            <person name="Leahy S.C."/>
            <person name="Kelly W.J."/>
            <person name="Altermann E."/>
            <person name="Ronimus R.S."/>
            <person name="Yeoman C.J."/>
            <person name="Pacheco D.M."/>
            <person name="Li D."/>
            <person name="Kong Z."/>
            <person name="McTavish S."/>
            <person name="Sang C."/>
            <person name="Lambie S.C."/>
            <person name="Janssen P.H."/>
            <person name="Dey D."/>
            <person name="Attwood G.T."/>
        </authorList>
    </citation>
    <scope>NUCLEOTIDE SEQUENCE [LARGE SCALE GENOMIC DNA]</scope>
    <source>
        <strain evidence="2">ATCC 35063 / DSM 1093 / JCM 13430 / OCM 146 / M1</strain>
    </source>
</reference>
<evidence type="ECO:0000313" key="1">
    <source>
        <dbReference type="EMBL" id="ADC47717.1"/>
    </source>
</evidence>
<dbReference type="HOGENOM" id="CLU_174892_0_0_2"/>
<dbReference type="RefSeq" id="WP_012956665.1">
    <property type="nucleotide sequence ID" value="NC_013790.1"/>
</dbReference>
<dbReference type="STRING" id="634498.mru_1867"/>
<proteinExistence type="predicted"/>
<dbReference type="AlphaFoldDB" id="D3DZN9"/>
<organism evidence="1 2">
    <name type="scientific">Methanobrevibacter ruminantium (strain ATCC 35063 / DSM 1093 / JCM 13430 / OCM 146 / M1)</name>
    <name type="common">Methanobacterium ruminantium</name>
    <dbReference type="NCBI Taxonomy" id="634498"/>
    <lineage>
        <taxon>Archaea</taxon>
        <taxon>Methanobacteriati</taxon>
        <taxon>Methanobacteriota</taxon>
        <taxon>Methanomada group</taxon>
        <taxon>Methanobacteria</taxon>
        <taxon>Methanobacteriales</taxon>
        <taxon>Methanobacteriaceae</taxon>
        <taxon>Methanobrevibacter</taxon>
    </lineage>
</organism>